<evidence type="ECO:0000313" key="2">
    <source>
        <dbReference type="Proteomes" id="UP000245383"/>
    </source>
</evidence>
<dbReference type="PANTHER" id="PTHR47027:SF20">
    <property type="entry name" value="REVERSE TRANSCRIPTASE-LIKE PROTEIN WITH RNA-DIRECTED DNA POLYMERASE DOMAIN"/>
    <property type="match status" value="1"/>
</dbReference>
<evidence type="ECO:0008006" key="3">
    <source>
        <dbReference type="Google" id="ProtNLM"/>
    </source>
</evidence>
<dbReference type="OrthoDB" id="5563084at2759"/>
<reference evidence="1 2" key="1">
    <citation type="journal article" date="2018" name="MBio">
        <title>Comparative Genomics Reveals the Core Gene Toolbox for the Fungus-Insect Symbiosis.</title>
        <authorList>
            <person name="Wang Y."/>
            <person name="Stata M."/>
            <person name="Wang W."/>
            <person name="Stajich J.E."/>
            <person name="White M.M."/>
            <person name="Moncalvo J.M."/>
        </authorList>
    </citation>
    <scope>NUCLEOTIDE SEQUENCE [LARGE SCALE GENOMIC DNA]</scope>
    <source>
        <strain evidence="1 2">SWE-8-4</strain>
    </source>
</reference>
<accession>A0A2T9Z069</accession>
<evidence type="ECO:0000313" key="1">
    <source>
        <dbReference type="EMBL" id="PVU97936.1"/>
    </source>
</evidence>
<gene>
    <name evidence="1" type="ORF">BB561_000194</name>
</gene>
<sequence length="143" mass="15721">MLNVPGLSQSVANKQLLLSTKRTRIEHLQIADHAGVLAESSDELQIALDVIKNCTDTHEMSINAGKCGVMPVPGLLFVDNAVIIAESADVLQKSVDTLTECCERWDMNINNKKCGIMAINCSTDTTFKIQNQLIPSVNKYKYL</sequence>
<name>A0A2T9Z069_9FUNG</name>
<comment type="caution">
    <text evidence="1">The sequence shown here is derived from an EMBL/GenBank/DDBJ whole genome shotgun (WGS) entry which is preliminary data.</text>
</comment>
<dbReference type="Proteomes" id="UP000245383">
    <property type="component" value="Unassembled WGS sequence"/>
</dbReference>
<dbReference type="AlphaFoldDB" id="A0A2T9Z069"/>
<dbReference type="EMBL" id="MBFR01000005">
    <property type="protein sequence ID" value="PVU97936.1"/>
    <property type="molecule type" value="Genomic_DNA"/>
</dbReference>
<protein>
    <recommendedName>
        <fullName evidence="3">Reverse transcriptase domain-containing protein</fullName>
    </recommendedName>
</protein>
<proteinExistence type="predicted"/>
<organism evidence="1 2">
    <name type="scientific">Smittium simulii</name>
    <dbReference type="NCBI Taxonomy" id="133385"/>
    <lineage>
        <taxon>Eukaryota</taxon>
        <taxon>Fungi</taxon>
        <taxon>Fungi incertae sedis</taxon>
        <taxon>Zoopagomycota</taxon>
        <taxon>Kickxellomycotina</taxon>
        <taxon>Harpellomycetes</taxon>
        <taxon>Harpellales</taxon>
        <taxon>Legeriomycetaceae</taxon>
        <taxon>Smittium</taxon>
    </lineage>
</organism>
<keyword evidence="2" id="KW-1185">Reference proteome</keyword>
<dbReference type="PANTHER" id="PTHR47027">
    <property type="entry name" value="REVERSE TRANSCRIPTASE DOMAIN-CONTAINING PROTEIN"/>
    <property type="match status" value="1"/>
</dbReference>